<feature type="chain" id="PRO_5039203996" evidence="2">
    <location>
        <begin position="32"/>
        <end position="221"/>
    </location>
</feature>
<dbReference type="Proteomes" id="UP000823904">
    <property type="component" value="Unassembled WGS sequence"/>
</dbReference>
<name>A0A9D2PGJ8_9FIRM</name>
<keyword evidence="2" id="KW-0732">Signal</keyword>
<proteinExistence type="predicted"/>
<dbReference type="PROSITE" id="PS51257">
    <property type="entry name" value="PROKAR_LIPOPROTEIN"/>
    <property type="match status" value="1"/>
</dbReference>
<dbReference type="EMBL" id="DWWD01000026">
    <property type="protein sequence ID" value="HJC50267.1"/>
    <property type="molecule type" value="Genomic_DNA"/>
</dbReference>
<reference evidence="3" key="1">
    <citation type="journal article" date="2021" name="PeerJ">
        <title>Extensive microbial diversity within the chicken gut microbiome revealed by metagenomics and culture.</title>
        <authorList>
            <person name="Gilroy R."/>
            <person name="Ravi A."/>
            <person name="Getino M."/>
            <person name="Pursley I."/>
            <person name="Horton D.L."/>
            <person name="Alikhan N.F."/>
            <person name="Baker D."/>
            <person name="Gharbi K."/>
            <person name="Hall N."/>
            <person name="Watson M."/>
            <person name="Adriaenssens E.M."/>
            <person name="Foster-Nyarko E."/>
            <person name="Jarju S."/>
            <person name="Secka A."/>
            <person name="Antonio M."/>
            <person name="Oren A."/>
            <person name="Chaudhuri R.R."/>
            <person name="La Ragione R."/>
            <person name="Hildebrand F."/>
            <person name="Pallen M.J."/>
        </authorList>
    </citation>
    <scope>NUCLEOTIDE SEQUENCE</scope>
    <source>
        <strain evidence="3">ChiSjej3B21-8574</strain>
    </source>
</reference>
<feature type="region of interest" description="Disordered" evidence="1">
    <location>
        <begin position="38"/>
        <end position="66"/>
    </location>
</feature>
<gene>
    <name evidence="3" type="ORF">H9754_06785</name>
</gene>
<dbReference type="AlphaFoldDB" id="A0A9D2PGJ8"/>
<protein>
    <submittedName>
        <fullName evidence="3">Uncharacterized protein</fullName>
    </submittedName>
</protein>
<organism evidence="3 4">
    <name type="scientific">Candidatus Anaerostipes avistercoris</name>
    <dbReference type="NCBI Taxonomy" id="2838462"/>
    <lineage>
        <taxon>Bacteria</taxon>
        <taxon>Bacillati</taxon>
        <taxon>Bacillota</taxon>
        <taxon>Clostridia</taxon>
        <taxon>Lachnospirales</taxon>
        <taxon>Lachnospiraceae</taxon>
        <taxon>Anaerostipes</taxon>
    </lineage>
</organism>
<accession>A0A9D2PGJ8</accession>
<sequence>MWSERRGTFWKHTCRIRIIGMMMAVSCAFLAGCGENDREEQTTGQQEEQEGETWKPMTVSDTEKKEAETSVKEAAEAYQGIYPYKENGKAISEKDRKQVIKAMGEKQIAAVDADGTSAMENSRKAENFYEAWEQGKTSDVTIIRVSPSGGFSSIRLQSENGAVTGILATAVWDSDGSVSVSELVKYKVKRLEMTEDNKLICEFYLSDQAELQSDGTMEFQL</sequence>
<evidence type="ECO:0000256" key="2">
    <source>
        <dbReference type="SAM" id="SignalP"/>
    </source>
</evidence>
<feature type="signal peptide" evidence="2">
    <location>
        <begin position="1"/>
        <end position="31"/>
    </location>
</feature>
<reference evidence="3" key="2">
    <citation type="submission" date="2021-04" db="EMBL/GenBank/DDBJ databases">
        <authorList>
            <person name="Gilroy R."/>
        </authorList>
    </citation>
    <scope>NUCLEOTIDE SEQUENCE</scope>
    <source>
        <strain evidence="3">ChiSjej3B21-8574</strain>
    </source>
</reference>
<dbReference type="Pfam" id="PF19546">
    <property type="entry name" value="DUF6070"/>
    <property type="match status" value="1"/>
</dbReference>
<evidence type="ECO:0000313" key="4">
    <source>
        <dbReference type="Proteomes" id="UP000823904"/>
    </source>
</evidence>
<evidence type="ECO:0000313" key="3">
    <source>
        <dbReference type="EMBL" id="HJC50267.1"/>
    </source>
</evidence>
<dbReference type="InterPro" id="IPR045714">
    <property type="entry name" value="DUF6070"/>
</dbReference>
<comment type="caution">
    <text evidence="3">The sequence shown here is derived from an EMBL/GenBank/DDBJ whole genome shotgun (WGS) entry which is preliminary data.</text>
</comment>
<evidence type="ECO:0000256" key="1">
    <source>
        <dbReference type="SAM" id="MobiDB-lite"/>
    </source>
</evidence>